<proteinExistence type="predicted"/>
<feature type="region of interest" description="Disordered" evidence="1">
    <location>
        <begin position="1"/>
        <end position="30"/>
    </location>
</feature>
<evidence type="ECO:0000313" key="3">
    <source>
        <dbReference type="Proteomes" id="UP001412239"/>
    </source>
</evidence>
<sequence length="99" mass="10917">MKVSCSLENRNPLKSMSEDQRKSERNDCSGNPLIMLSYVVPPLGYNARGDPVVPRGYEDPFPGCFNQRPLSTAPVGLCPSQIEADLRAMREGVAGMFVR</sequence>
<gene>
    <name evidence="2" type="ORF">GSTUAT00003041001</name>
</gene>
<dbReference type="EMBL" id="LN890983">
    <property type="protein sequence ID" value="CUS12768.1"/>
    <property type="molecule type" value="Genomic_DNA"/>
</dbReference>
<organism evidence="2 3">
    <name type="scientific">Tuber aestivum</name>
    <name type="common">summer truffle</name>
    <dbReference type="NCBI Taxonomy" id="59557"/>
    <lineage>
        <taxon>Eukaryota</taxon>
        <taxon>Fungi</taxon>
        <taxon>Dikarya</taxon>
        <taxon>Ascomycota</taxon>
        <taxon>Pezizomycotina</taxon>
        <taxon>Pezizomycetes</taxon>
        <taxon>Pezizales</taxon>
        <taxon>Tuberaceae</taxon>
        <taxon>Tuber</taxon>
    </lineage>
</organism>
<evidence type="ECO:0000256" key="1">
    <source>
        <dbReference type="SAM" id="MobiDB-lite"/>
    </source>
</evidence>
<dbReference type="AlphaFoldDB" id="A0A292Q1L5"/>
<dbReference type="Proteomes" id="UP001412239">
    <property type="component" value="Unassembled WGS sequence"/>
</dbReference>
<evidence type="ECO:0000313" key="2">
    <source>
        <dbReference type="EMBL" id="CUS12768.1"/>
    </source>
</evidence>
<keyword evidence="3" id="KW-1185">Reference proteome</keyword>
<name>A0A292Q1L5_9PEZI</name>
<accession>A0A292Q1L5</accession>
<reference evidence="2" key="1">
    <citation type="submission" date="2015-10" db="EMBL/GenBank/DDBJ databases">
        <authorList>
            <person name="Regsiter A."/>
            <person name="william w."/>
        </authorList>
    </citation>
    <scope>NUCLEOTIDE SEQUENCE</scope>
    <source>
        <strain evidence="2">Montdore</strain>
    </source>
</reference>
<protein>
    <submittedName>
        <fullName evidence="2">Uncharacterized protein</fullName>
    </submittedName>
</protein>
<feature type="compositionally biased region" description="Basic and acidic residues" evidence="1">
    <location>
        <begin position="16"/>
        <end position="27"/>
    </location>
</feature>
<feature type="compositionally biased region" description="Polar residues" evidence="1">
    <location>
        <begin position="1"/>
        <end position="14"/>
    </location>
</feature>